<evidence type="ECO:0000313" key="2">
    <source>
        <dbReference type="Proteomes" id="UP001292094"/>
    </source>
</evidence>
<evidence type="ECO:0000313" key="1">
    <source>
        <dbReference type="EMBL" id="KAK4293312.1"/>
    </source>
</evidence>
<gene>
    <name evidence="1" type="ORF">Pmani_033982</name>
</gene>
<reference evidence="1" key="1">
    <citation type="submission" date="2023-11" db="EMBL/GenBank/DDBJ databases">
        <title>Genome assemblies of two species of porcelain crab, Petrolisthes cinctipes and Petrolisthes manimaculis (Anomura: Porcellanidae).</title>
        <authorList>
            <person name="Angst P."/>
        </authorList>
    </citation>
    <scope>NUCLEOTIDE SEQUENCE</scope>
    <source>
        <strain evidence="1">PB745_02</strain>
        <tissue evidence="1">Gill</tissue>
    </source>
</reference>
<dbReference type="EMBL" id="JAWZYT010004583">
    <property type="protein sequence ID" value="KAK4293312.1"/>
    <property type="molecule type" value="Genomic_DNA"/>
</dbReference>
<comment type="caution">
    <text evidence="1">The sequence shown here is derived from an EMBL/GenBank/DDBJ whole genome shotgun (WGS) entry which is preliminary data.</text>
</comment>
<protein>
    <submittedName>
        <fullName evidence="1">Uncharacterized protein</fullName>
    </submittedName>
</protein>
<name>A0AAE1TPW0_9EUCA</name>
<accession>A0AAE1TPW0</accession>
<proteinExistence type="predicted"/>
<organism evidence="1 2">
    <name type="scientific">Petrolisthes manimaculis</name>
    <dbReference type="NCBI Taxonomy" id="1843537"/>
    <lineage>
        <taxon>Eukaryota</taxon>
        <taxon>Metazoa</taxon>
        <taxon>Ecdysozoa</taxon>
        <taxon>Arthropoda</taxon>
        <taxon>Crustacea</taxon>
        <taxon>Multicrustacea</taxon>
        <taxon>Malacostraca</taxon>
        <taxon>Eumalacostraca</taxon>
        <taxon>Eucarida</taxon>
        <taxon>Decapoda</taxon>
        <taxon>Pleocyemata</taxon>
        <taxon>Anomura</taxon>
        <taxon>Galatheoidea</taxon>
        <taxon>Porcellanidae</taxon>
        <taxon>Petrolisthes</taxon>
    </lineage>
</organism>
<keyword evidence="2" id="KW-1185">Reference proteome</keyword>
<dbReference type="AlphaFoldDB" id="A0AAE1TPW0"/>
<dbReference type="Proteomes" id="UP001292094">
    <property type="component" value="Unassembled WGS sequence"/>
</dbReference>
<sequence>MDERGSGGAGGGRGVNCRIIAHKMKENLPSLCCGNGKVMVECCGEVYWGEVYWDEVYWGEVYWGEVYWDEVYWGEVYWGEVYWGE</sequence>